<dbReference type="STRING" id="381306.AN478_09770"/>
<protein>
    <submittedName>
        <fullName evidence="2">Uncharacterized conserved protein YbgA, DUF1722 family</fullName>
    </submittedName>
</protein>
<keyword evidence="3" id="KW-1185">Reference proteome</keyword>
<dbReference type="Pfam" id="PF08349">
    <property type="entry name" value="DUF1722"/>
    <property type="match status" value="1"/>
</dbReference>
<dbReference type="Proteomes" id="UP000183104">
    <property type="component" value="Unassembled WGS sequence"/>
</dbReference>
<feature type="domain" description="DUF1722" evidence="1">
    <location>
        <begin position="117"/>
        <end position="209"/>
    </location>
</feature>
<gene>
    <name evidence="2" type="ORF">SAMN05661077_1084</name>
</gene>
<sequence length="252" mass="28208">MRTDTVRIGVNQMVQSGESVANGRQPMGRERVSPIFPEGVELIPLAEKTEREGPRYPGLKGVARASGRWASGGEPRARVRREYQRRERAIRRWRELFERADPVSALKAFHEEQGPVVMARAPREHARLSTLVTAAEAGTYPAEQIARSYLEAYLGALREPVTKEGLGAVLGTAWDELSPHVSQAERRQLGQVIWAFLRGRIPLDSVLHRTEELLIRNGLADSAGRLRSQLDERDGVYSDYDNQTSKGVDSEL</sequence>
<dbReference type="InterPro" id="IPR013560">
    <property type="entry name" value="DUF1722"/>
</dbReference>
<reference evidence="3" key="1">
    <citation type="submission" date="2016-10" db="EMBL/GenBank/DDBJ databases">
        <authorList>
            <person name="Varghese N."/>
        </authorList>
    </citation>
    <scope>NUCLEOTIDE SEQUENCE [LARGE SCALE GENOMIC DNA]</scope>
    <source>
        <strain evidence="3">HL 19</strain>
    </source>
</reference>
<dbReference type="AlphaFoldDB" id="A0A0P9ELJ8"/>
<accession>A0A0P9ELJ8</accession>
<dbReference type="EMBL" id="FMUN01000002">
    <property type="protein sequence ID" value="SCY02562.1"/>
    <property type="molecule type" value="Genomic_DNA"/>
</dbReference>
<name>A0A0P9ELJ8_9GAMM</name>
<evidence type="ECO:0000313" key="2">
    <source>
        <dbReference type="EMBL" id="SCY02562.1"/>
    </source>
</evidence>
<evidence type="ECO:0000313" key="3">
    <source>
        <dbReference type="Proteomes" id="UP000183104"/>
    </source>
</evidence>
<evidence type="ECO:0000259" key="1">
    <source>
        <dbReference type="Pfam" id="PF08349"/>
    </source>
</evidence>
<dbReference type="RefSeq" id="WP_054966433.1">
    <property type="nucleotide sequence ID" value="NZ_FMUN01000002.1"/>
</dbReference>
<proteinExistence type="predicted"/>
<organism evidence="2 3">
    <name type="scientific">Thiohalorhabdus denitrificans</name>
    <dbReference type="NCBI Taxonomy" id="381306"/>
    <lineage>
        <taxon>Bacteria</taxon>
        <taxon>Pseudomonadati</taxon>
        <taxon>Pseudomonadota</taxon>
        <taxon>Gammaproteobacteria</taxon>
        <taxon>Thiohalorhabdales</taxon>
        <taxon>Thiohalorhabdaceae</taxon>
        <taxon>Thiohalorhabdus</taxon>
    </lineage>
</organism>